<evidence type="ECO:0000256" key="3">
    <source>
        <dbReference type="ARBA" id="ARBA00022729"/>
    </source>
</evidence>
<dbReference type="InterPro" id="IPR038765">
    <property type="entry name" value="Papain-like_cys_pep_sf"/>
</dbReference>
<feature type="domain" description="NlpC/P60" evidence="6">
    <location>
        <begin position="40"/>
        <end position="162"/>
    </location>
</feature>
<dbReference type="Proteomes" id="UP001409291">
    <property type="component" value="Unassembled WGS sequence"/>
</dbReference>
<reference evidence="7 8" key="1">
    <citation type="submission" date="2024-04" db="EMBL/GenBank/DDBJ databases">
        <title>WGS of bacteria from Torrens River.</title>
        <authorList>
            <person name="Wyrsch E.R."/>
            <person name="Drigo B."/>
        </authorList>
    </citation>
    <scope>NUCLEOTIDE SEQUENCE [LARGE SCALE GENOMIC DNA]</scope>
    <source>
        <strain evidence="7 8">TWI391</strain>
    </source>
</reference>
<protein>
    <submittedName>
        <fullName evidence="7">NlpC/P60 family protein</fullName>
    </submittedName>
</protein>
<evidence type="ECO:0000256" key="5">
    <source>
        <dbReference type="ARBA" id="ARBA00022807"/>
    </source>
</evidence>
<comment type="similarity">
    <text evidence="1">Belongs to the peptidase C40 family.</text>
</comment>
<keyword evidence="4" id="KW-0378">Hydrolase</keyword>
<comment type="caution">
    <text evidence="7">The sequence shown here is derived from an EMBL/GenBank/DDBJ whole genome shotgun (WGS) entry which is preliminary data.</text>
</comment>
<dbReference type="PROSITE" id="PS51935">
    <property type="entry name" value="NLPC_P60"/>
    <property type="match status" value="1"/>
</dbReference>
<dbReference type="RefSeq" id="WP_311732299.1">
    <property type="nucleotide sequence ID" value="NZ_JBDJLH010000009.1"/>
</dbReference>
<dbReference type="InterPro" id="IPR052062">
    <property type="entry name" value="Murein_DD/LD_carboxypeptidase"/>
</dbReference>
<evidence type="ECO:0000313" key="7">
    <source>
        <dbReference type="EMBL" id="MEN5379846.1"/>
    </source>
</evidence>
<evidence type="ECO:0000256" key="2">
    <source>
        <dbReference type="ARBA" id="ARBA00022670"/>
    </source>
</evidence>
<organism evidence="7 8">
    <name type="scientific">Sphingobacterium kitahiroshimense</name>
    <dbReference type="NCBI Taxonomy" id="470446"/>
    <lineage>
        <taxon>Bacteria</taxon>
        <taxon>Pseudomonadati</taxon>
        <taxon>Bacteroidota</taxon>
        <taxon>Sphingobacteriia</taxon>
        <taxon>Sphingobacteriales</taxon>
        <taxon>Sphingobacteriaceae</taxon>
        <taxon>Sphingobacterium</taxon>
    </lineage>
</organism>
<dbReference type="EMBL" id="JBDJNQ010000012">
    <property type="protein sequence ID" value="MEN5379846.1"/>
    <property type="molecule type" value="Genomic_DNA"/>
</dbReference>
<dbReference type="InterPro" id="IPR000064">
    <property type="entry name" value="NLP_P60_dom"/>
</dbReference>
<keyword evidence="3" id="KW-0732">Signal</keyword>
<keyword evidence="2" id="KW-0645">Protease</keyword>
<sequence>MNSNSGHSSTVLTDASEARGKNYSTSSLDNYADLLQVKKKELNPTLYSFIDEWMGIPHRMGGATKRGVDCSGFVNILYLKVYKENLPRSSRDMDGAIKSKRNSQLKEGDLVFFSFGGRNVDHVGVYLHNNKFVHVSTKKGVIISDLKDSWYAKYFTNAGTPKS</sequence>
<evidence type="ECO:0000259" key="6">
    <source>
        <dbReference type="PROSITE" id="PS51935"/>
    </source>
</evidence>
<dbReference type="PANTHER" id="PTHR47360">
    <property type="entry name" value="MUREIN DD-ENDOPEPTIDASE MEPS/MUREIN LD-CARBOXYPEPTIDASE"/>
    <property type="match status" value="1"/>
</dbReference>
<dbReference type="Pfam" id="PF00877">
    <property type="entry name" value="NLPC_P60"/>
    <property type="match status" value="1"/>
</dbReference>
<keyword evidence="5" id="KW-0788">Thiol protease</keyword>
<dbReference type="Gene3D" id="3.90.1720.10">
    <property type="entry name" value="endopeptidase domain like (from Nostoc punctiforme)"/>
    <property type="match status" value="1"/>
</dbReference>
<proteinExistence type="inferred from homology"/>
<accession>A0ABV0BYU5</accession>
<dbReference type="PANTHER" id="PTHR47360:SF1">
    <property type="entry name" value="ENDOPEPTIDASE NLPC-RELATED"/>
    <property type="match status" value="1"/>
</dbReference>
<evidence type="ECO:0000256" key="4">
    <source>
        <dbReference type="ARBA" id="ARBA00022801"/>
    </source>
</evidence>
<evidence type="ECO:0000313" key="8">
    <source>
        <dbReference type="Proteomes" id="UP001409291"/>
    </source>
</evidence>
<gene>
    <name evidence="7" type="ORF">ABE541_21445</name>
</gene>
<dbReference type="SUPFAM" id="SSF54001">
    <property type="entry name" value="Cysteine proteinases"/>
    <property type="match status" value="1"/>
</dbReference>
<evidence type="ECO:0000256" key="1">
    <source>
        <dbReference type="ARBA" id="ARBA00007074"/>
    </source>
</evidence>
<name>A0ABV0BYU5_9SPHI</name>
<keyword evidence="8" id="KW-1185">Reference proteome</keyword>